<protein>
    <submittedName>
        <fullName evidence="3">Uncharacterized protein</fullName>
    </submittedName>
</protein>
<feature type="compositionally biased region" description="Basic and acidic residues" evidence="2">
    <location>
        <begin position="300"/>
        <end position="312"/>
    </location>
</feature>
<name>U1HJ93_ENDPU</name>
<evidence type="ECO:0000313" key="4">
    <source>
        <dbReference type="Proteomes" id="UP000019373"/>
    </source>
</evidence>
<dbReference type="HOGENOM" id="CLU_871633_0_0_1"/>
<dbReference type="Proteomes" id="UP000019373">
    <property type="component" value="Unassembled WGS sequence"/>
</dbReference>
<sequence length="319" mass="36297">MAPVQSELKAKQQEAISKINELFHEQESERSRHEALLKEYAKLKDYLADRAVAYQTSLQQAKDLTEENDRLKMSLSSLTAVLSHEQAALRKESQKLKDACAQMESKVRNLGKQAQGKDDEIANWKQDLAGKPLEADGNSNTIRDSITIPLLHQMVPHEPEVKGGKGLLQFLAILGSKEQELCDKLLANITVLYSVAISQQRRCLSLLESVSRRPPNGLFRSYRAQFYAVRQFLFSYQLDERSIFMHSLARKLILNFYTQREELQGRSGGKVFPNLSGTAEGNRKRAMAEEHNLASRLKRRGELEKLVEDQKQEMQSVPN</sequence>
<reference evidence="4" key="1">
    <citation type="journal article" date="2014" name="BMC Genomics">
        <title>Genome characteristics reveal the impact of lichenization on lichen-forming fungus Endocarpon pusillum Hedwig (Verrucariales, Ascomycota).</title>
        <authorList>
            <person name="Wang Y.-Y."/>
            <person name="Liu B."/>
            <person name="Zhang X.-Y."/>
            <person name="Zhou Q.-M."/>
            <person name="Zhang T."/>
            <person name="Li H."/>
            <person name="Yu Y.-F."/>
            <person name="Zhang X.-L."/>
            <person name="Hao X.-Y."/>
            <person name="Wang M."/>
            <person name="Wang L."/>
            <person name="Wei J.-C."/>
        </authorList>
    </citation>
    <scope>NUCLEOTIDE SEQUENCE [LARGE SCALE GENOMIC DNA]</scope>
    <source>
        <strain evidence="4">Z07020 / HMAS-L-300199</strain>
    </source>
</reference>
<accession>U1HJ93</accession>
<feature type="region of interest" description="Disordered" evidence="2">
    <location>
        <begin position="300"/>
        <end position="319"/>
    </location>
</feature>
<evidence type="ECO:0000256" key="2">
    <source>
        <dbReference type="SAM" id="MobiDB-lite"/>
    </source>
</evidence>
<dbReference type="RefSeq" id="XP_007805337.1">
    <property type="nucleotide sequence ID" value="XM_007807146.1"/>
</dbReference>
<evidence type="ECO:0000313" key="3">
    <source>
        <dbReference type="EMBL" id="ERF68989.1"/>
    </source>
</evidence>
<keyword evidence="4" id="KW-1185">Reference proteome</keyword>
<feature type="region of interest" description="Disordered" evidence="2">
    <location>
        <begin position="268"/>
        <end position="287"/>
    </location>
</feature>
<keyword evidence="1" id="KW-0175">Coiled coil</keyword>
<feature type="coiled-coil region" evidence="1">
    <location>
        <begin position="54"/>
        <end position="113"/>
    </location>
</feature>
<dbReference type="EMBL" id="KE721476">
    <property type="protein sequence ID" value="ERF68989.1"/>
    <property type="molecule type" value="Genomic_DNA"/>
</dbReference>
<evidence type="ECO:0000256" key="1">
    <source>
        <dbReference type="SAM" id="Coils"/>
    </source>
</evidence>
<dbReference type="GeneID" id="19241569"/>
<dbReference type="AlphaFoldDB" id="U1HJ93"/>
<gene>
    <name evidence="3" type="ORF">EPUS_06676</name>
</gene>
<proteinExistence type="predicted"/>
<organism evidence="3 4">
    <name type="scientific">Endocarpon pusillum (strain Z07020 / HMAS-L-300199)</name>
    <name type="common">Lichen-forming fungus</name>
    <dbReference type="NCBI Taxonomy" id="1263415"/>
    <lineage>
        <taxon>Eukaryota</taxon>
        <taxon>Fungi</taxon>
        <taxon>Dikarya</taxon>
        <taxon>Ascomycota</taxon>
        <taxon>Pezizomycotina</taxon>
        <taxon>Eurotiomycetes</taxon>
        <taxon>Chaetothyriomycetidae</taxon>
        <taxon>Verrucariales</taxon>
        <taxon>Verrucariaceae</taxon>
        <taxon>Endocarpon</taxon>
    </lineage>
</organism>